<dbReference type="EMBL" id="LZSY01000020">
    <property type="protein sequence ID" value="OBB97169.1"/>
    <property type="molecule type" value="Genomic_DNA"/>
</dbReference>
<dbReference type="Gene3D" id="3.30.1310.10">
    <property type="entry name" value="Nucleoid-associated protein YbaB-like domain"/>
    <property type="match status" value="1"/>
</dbReference>
<name>A0A1A0WFS0_MYCPR</name>
<evidence type="ECO:0000256" key="1">
    <source>
        <dbReference type="SAM" id="MobiDB-lite"/>
    </source>
</evidence>
<evidence type="ECO:0000313" key="2">
    <source>
        <dbReference type="EMBL" id="OBB97169.1"/>
    </source>
</evidence>
<dbReference type="Proteomes" id="UP000094008">
    <property type="component" value="Unassembled WGS sequence"/>
</dbReference>
<reference evidence="3" key="1">
    <citation type="submission" date="2016-06" db="EMBL/GenBank/DDBJ databases">
        <authorList>
            <person name="Sutton G."/>
            <person name="Brinkac L."/>
            <person name="Sanka R."/>
            <person name="Adams M."/>
            <person name="Lau E."/>
            <person name="Mehaffy C."/>
            <person name="Tameris M."/>
            <person name="Hatherill M."/>
            <person name="Hanekom W."/>
            <person name="Mahomed H."/>
            <person name="Mcshane H."/>
        </authorList>
    </citation>
    <scope>NUCLEOTIDE SEQUENCE [LARGE SCALE GENOMIC DNA]</scope>
    <source>
        <strain evidence="3">852002-10433_SCH5171157</strain>
    </source>
</reference>
<dbReference type="AlphaFoldDB" id="A0A1A0WFS0"/>
<dbReference type="InterPro" id="IPR036894">
    <property type="entry name" value="YbaB-like_sf"/>
</dbReference>
<evidence type="ECO:0008006" key="4">
    <source>
        <dbReference type="Google" id="ProtNLM"/>
    </source>
</evidence>
<dbReference type="Pfam" id="PF02575">
    <property type="entry name" value="YbaB_DNA_bd"/>
    <property type="match status" value="1"/>
</dbReference>
<gene>
    <name evidence="2" type="ORF">A5779_15550</name>
</gene>
<evidence type="ECO:0000313" key="3">
    <source>
        <dbReference type="Proteomes" id="UP000094008"/>
    </source>
</evidence>
<protein>
    <recommendedName>
        <fullName evidence="4">YbaB/EbfC family DNA-binding protein</fullName>
    </recommendedName>
</protein>
<dbReference type="InterPro" id="IPR004401">
    <property type="entry name" value="YbaB/EbfC"/>
</dbReference>
<organism evidence="2 3">
    <name type="scientific">Mycolicibacterium peregrinum</name>
    <name type="common">Mycobacterium peregrinum</name>
    <dbReference type="NCBI Taxonomy" id="43304"/>
    <lineage>
        <taxon>Bacteria</taxon>
        <taxon>Bacillati</taxon>
        <taxon>Actinomycetota</taxon>
        <taxon>Actinomycetes</taxon>
        <taxon>Mycobacteriales</taxon>
        <taxon>Mycobacteriaceae</taxon>
        <taxon>Mycolicibacterium</taxon>
    </lineage>
</organism>
<dbReference type="SUPFAM" id="SSF82607">
    <property type="entry name" value="YbaB-like"/>
    <property type="match status" value="1"/>
</dbReference>
<dbReference type="RefSeq" id="WP_064878712.1">
    <property type="nucleotide sequence ID" value="NZ_LZSY01000020.1"/>
</dbReference>
<comment type="caution">
    <text evidence="2">The sequence shown here is derived from an EMBL/GenBank/DDBJ whole genome shotgun (WGS) entry which is preliminary data.</text>
</comment>
<dbReference type="OrthoDB" id="4549950at2"/>
<proteinExistence type="predicted"/>
<feature type="region of interest" description="Disordered" evidence="1">
    <location>
        <begin position="124"/>
        <end position="160"/>
    </location>
</feature>
<accession>A0A1A0WFS0</accession>
<sequence>MSNDAARHELAEVLALAQQQMADLAAMQKKRAALTASAAVADGTVEVTVNAQGILTRTVIDESYLDEFDFSDLGEYITSAVQAAAREVGKRSAELLVPLSERRKQLPVLSDIVDGAPDFREFMPDLTIKPATPGAPDPVADRSDDDFDDDDGSYRTNVRG</sequence>
<dbReference type="GO" id="GO:0003677">
    <property type="term" value="F:DNA binding"/>
    <property type="evidence" value="ECO:0007669"/>
    <property type="project" value="InterPro"/>
</dbReference>